<dbReference type="AlphaFoldDB" id="A0A238VQG1"/>
<accession>A0A238VQG1</accession>
<dbReference type="RefSeq" id="WP_089369547.1">
    <property type="nucleotide sequence ID" value="NZ_BMEP01000002.1"/>
</dbReference>
<dbReference type="SUPFAM" id="SSF48452">
    <property type="entry name" value="TPR-like"/>
    <property type="match status" value="1"/>
</dbReference>
<feature type="repeat" description="TPR" evidence="1">
    <location>
        <begin position="42"/>
        <end position="75"/>
    </location>
</feature>
<dbReference type="PROSITE" id="PS50005">
    <property type="entry name" value="TPR"/>
    <property type="match status" value="1"/>
</dbReference>
<organism evidence="2 3">
    <name type="scientific">Dokdonia pacifica</name>
    <dbReference type="NCBI Taxonomy" id="1627892"/>
    <lineage>
        <taxon>Bacteria</taxon>
        <taxon>Pseudomonadati</taxon>
        <taxon>Bacteroidota</taxon>
        <taxon>Flavobacteriia</taxon>
        <taxon>Flavobacteriales</taxon>
        <taxon>Flavobacteriaceae</taxon>
        <taxon>Dokdonia</taxon>
    </lineage>
</organism>
<dbReference type="InterPro" id="IPR011990">
    <property type="entry name" value="TPR-like_helical_dom_sf"/>
</dbReference>
<evidence type="ECO:0000256" key="1">
    <source>
        <dbReference type="PROSITE-ProRule" id="PRU00339"/>
    </source>
</evidence>
<dbReference type="Pfam" id="PF13181">
    <property type="entry name" value="TPR_8"/>
    <property type="match status" value="1"/>
</dbReference>
<evidence type="ECO:0000313" key="3">
    <source>
        <dbReference type="Proteomes" id="UP000198379"/>
    </source>
</evidence>
<name>A0A238VQG1_9FLAO</name>
<dbReference type="InterPro" id="IPR019734">
    <property type="entry name" value="TPR_rpt"/>
</dbReference>
<keyword evidence="3" id="KW-1185">Reference proteome</keyword>
<sequence length="150" mass="17216">MEKLNEEDISKLKNAIKLQKNDSDEEALSILWDLYKRNSENGKVIGLLGLILAKTGQRAKAIPYLEKAITISPRNELVSMSLYISYAEIEKHDITFNVIFEYLKLYPADLYLITLEELLEGLLEGYGTTYKDKIIFYAIKNEVPIPVELQ</sequence>
<proteinExistence type="predicted"/>
<dbReference type="Gene3D" id="1.25.40.10">
    <property type="entry name" value="Tetratricopeptide repeat domain"/>
    <property type="match status" value="1"/>
</dbReference>
<reference evidence="2 3" key="1">
    <citation type="submission" date="2017-06" db="EMBL/GenBank/DDBJ databases">
        <authorList>
            <person name="Kim H.J."/>
            <person name="Triplett B.A."/>
        </authorList>
    </citation>
    <scope>NUCLEOTIDE SEQUENCE [LARGE SCALE GENOMIC DNA]</scope>
    <source>
        <strain evidence="2 3">DSM 25597</strain>
    </source>
</reference>
<dbReference type="SMART" id="SM00028">
    <property type="entry name" value="TPR"/>
    <property type="match status" value="1"/>
</dbReference>
<gene>
    <name evidence="2" type="ORF">SAMN06265376_101178</name>
</gene>
<keyword evidence="1" id="KW-0802">TPR repeat</keyword>
<dbReference type="EMBL" id="FZNY01000001">
    <property type="protein sequence ID" value="SNR36384.1"/>
    <property type="molecule type" value="Genomic_DNA"/>
</dbReference>
<protein>
    <submittedName>
        <fullName evidence="2">Tetratricopeptide repeat-containing protein</fullName>
    </submittedName>
</protein>
<dbReference type="Proteomes" id="UP000198379">
    <property type="component" value="Unassembled WGS sequence"/>
</dbReference>
<evidence type="ECO:0000313" key="2">
    <source>
        <dbReference type="EMBL" id="SNR36384.1"/>
    </source>
</evidence>